<organism evidence="1 2">
    <name type="scientific">Dyella soli</name>
    <dbReference type="NCBI Taxonomy" id="522319"/>
    <lineage>
        <taxon>Bacteria</taxon>
        <taxon>Pseudomonadati</taxon>
        <taxon>Pseudomonadota</taxon>
        <taxon>Gammaproteobacteria</taxon>
        <taxon>Lysobacterales</taxon>
        <taxon>Rhodanobacteraceae</taxon>
        <taxon>Dyella</taxon>
    </lineage>
</organism>
<dbReference type="EMBL" id="SJTG01000001">
    <property type="protein sequence ID" value="TCI11833.1"/>
    <property type="molecule type" value="Genomic_DNA"/>
</dbReference>
<sequence length="135" mass="15238">MNSDIERQLQASYPALYSHLAPRWEGAPLFECEDGWRAIVEALSLRLMPYADLGLSVTTVKQKLGALRIGIELVPGDRRIEDWTRVDRWIHEATEQSRVTCERCGDVGCMRTEQGRRHPQVLCTQCAKARGCAAP</sequence>
<proteinExistence type="predicted"/>
<keyword evidence="2" id="KW-1185">Reference proteome</keyword>
<evidence type="ECO:0000313" key="1">
    <source>
        <dbReference type="EMBL" id="TCI11833.1"/>
    </source>
</evidence>
<protein>
    <submittedName>
        <fullName evidence="1">Uncharacterized protein</fullName>
    </submittedName>
</protein>
<accession>A0A4R0YRA8</accession>
<name>A0A4R0YRA8_9GAMM</name>
<dbReference type="Proteomes" id="UP000291822">
    <property type="component" value="Unassembled WGS sequence"/>
</dbReference>
<dbReference type="RefSeq" id="WP_131151387.1">
    <property type="nucleotide sequence ID" value="NZ_SJTG01000001.1"/>
</dbReference>
<comment type="caution">
    <text evidence="1">The sequence shown here is derived from an EMBL/GenBank/DDBJ whole genome shotgun (WGS) entry which is preliminary data.</text>
</comment>
<dbReference type="AlphaFoldDB" id="A0A4R0YRA8"/>
<gene>
    <name evidence="1" type="ORF">EZM97_00220</name>
</gene>
<reference evidence="1 2" key="1">
    <citation type="submission" date="2019-02" db="EMBL/GenBank/DDBJ databases">
        <title>Dyella amyloliquefaciens sp. nov., isolated from forest soil.</title>
        <authorList>
            <person name="Gao Z.-H."/>
            <person name="Qiu L.-H."/>
        </authorList>
    </citation>
    <scope>NUCLEOTIDE SEQUENCE [LARGE SCALE GENOMIC DNA]</scope>
    <source>
        <strain evidence="1 2">KACC 12747</strain>
    </source>
</reference>
<evidence type="ECO:0000313" key="2">
    <source>
        <dbReference type="Proteomes" id="UP000291822"/>
    </source>
</evidence>